<keyword evidence="6" id="KW-0675">Receptor</keyword>
<dbReference type="PANTHER" id="PTHR24243:SF224">
    <property type="entry name" value="G-PROTEIN COUPLED RECEPTOR 19-RELATED"/>
    <property type="match status" value="1"/>
</dbReference>
<evidence type="ECO:0000256" key="9">
    <source>
        <dbReference type="SAM" id="Phobius"/>
    </source>
</evidence>
<dbReference type="PANTHER" id="PTHR24243">
    <property type="entry name" value="G-PROTEIN COUPLED RECEPTOR"/>
    <property type="match status" value="1"/>
</dbReference>
<organism evidence="11 12">
    <name type="scientific">Diploscapter pachys</name>
    <dbReference type="NCBI Taxonomy" id="2018661"/>
    <lineage>
        <taxon>Eukaryota</taxon>
        <taxon>Metazoa</taxon>
        <taxon>Ecdysozoa</taxon>
        <taxon>Nematoda</taxon>
        <taxon>Chromadorea</taxon>
        <taxon>Rhabditida</taxon>
        <taxon>Rhabditina</taxon>
        <taxon>Rhabditomorpha</taxon>
        <taxon>Rhabditoidea</taxon>
        <taxon>Rhabditidae</taxon>
        <taxon>Diploscapter</taxon>
    </lineage>
</organism>
<evidence type="ECO:0000256" key="6">
    <source>
        <dbReference type="ARBA" id="ARBA00023170"/>
    </source>
</evidence>
<gene>
    <name evidence="11" type="ORF">WR25_14310</name>
</gene>
<keyword evidence="7" id="KW-0807">Transducer</keyword>
<evidence type="ECO:0000256" key="5">
    <source>
        <dbReference type="ARBA" id="ARBA00023136"/>
    </source>
</evidence>
<evidence type="ECO:0000256" key="1">
    <source>
        <dbReference type="ARBA" id="ARBA00004141"/>
    </source>
</evidence>
<comment type="subcellular location">
    <subcellularLocation>
        <location evidence="1">Membrane</location>
        <topology evidence="1">Multi-pass membrane protein</topology>
    </subcellularLocation>
</comment>
<name>A0A2A2KH97_9BILA</name>
<proteinExistence type="predicted"/>
<comment type="caution">
    <text evidence="11">The sequence shown here is derived from an EMBL/GenBank/DDBJ whole genome shotgun (WGS) entry which is preliminary data.</text>
</comment>
<feature type="transmembrane region" description="Helical" evidence="9">
    <location>
        <begin position="48"/>
        <end position="69"/>
    </location>
</feature>
<evidence type="ECO:0000256" key="3">
    <source>
        <dbReference type="ARBA" id="ARBA00022989"/>
    </source>
</evidence>
<dbReference type="Pfam" id="PF00001">
    <property type="entry name" value="7tm_1"/>
    <property type="match status" value="1"/>
</dbReference>
<dbReference type="GO" id="GO:0005886">
    <property type="term" value="C:plasma membrane"/>
    <property type="evidence" value="ECO:0007669"/>
    <property type="project" value="TreeGrafter"/>
</dbReference>
<evidence type="ECO:0000256" key="2">
    <source>
        <dbReference type="ARBA" id="ARBA00022692"/>
    </source>
</evidence>
<feature type="transmembrane region" description="Helical" evidence="9">
    <location>
        <begin position="118"/>
        <end position="136"/>
    </location>
</feature>
<feature type="region of interest" description="Disordered" evidence="8">
    <location>
        <begin position="221"/>
        <end position="245"/>
    </location>
</feature>
<dbReference type="EMBL" id="LIAE01008638">
    <property type="protein sequence ID" value="PAV73219.1"/>
    <property type="molecule type" value="Genomic_DNA"/>
</dbReference>
<keyword evidence="3 9" id="KW-1133">Transmembrane helix</keyword>
<keyword evidence="4" id="KW-0297">G-protein coupled receptor</keyword>
<dbReference type="InterPro" id="IPR017452">
    <property type="entry name" value="GPCR_Rhodpsn_7TM"/>
</dbReference>
<evidence type="ECO:0000259" key="10">
    <source>
        <dbReference type="PROSITE" id="PS50262"/>
    </source>
</evidence>
<reference evidence="11 12" key="1">
    <citation type="journal article" date="2017" name="Curr. Biol.">
        <title>Genome architecture and evolution of a unichromosomal asexual nematode.</title>
        <authorList>
            <person name="Fradin H."/>
            <person name="Zegar C."/>
            <person name="Gutwein M."/>
            <person name="Lucas J."/>
            <person name="Kovtun M."/>
            <person name="Corcoran D."/>
            <person name="Baugh L.R."/>
            <person name="Kiontke K."/>
            <person name="Gunsalus K."/>
            <person name="Fitch D.H."/>
            <person name="Piano F."/>
        </authorList>
    </citation>
    <scope>NUCLEOTIDE SEQUENCE [LARGE SCALE GENOMIC DNA]</scope>
    <source>
        <strain evidence="11">PF1309</strain>
    </source>
</reference>
<evidence type="ECO:0000256" key="8">
    <source>
        <dbReference type="SAM" id="MobiDB-lite"/>
    </source>
</evidence>
<evidence type="ECO:0000256" key="4">
    <source>
        <dbReference type="ARBA" id="ARBA00023040"/>
    </source>
</evidence>
<evidence type="ECO:0000313" key="12">
    <source>
        <dbReference type="Proteomes" id="UP000218231"/>
    </source>
</evidence>
<sequence>MNLPYYFSSQFIVIQDLSRNESYPLCTRKHTEIYGVNVLKFVATTNFVVWYAFPLLVLLCIYATIGIVVGRAASLTKASANKLLPLRGSEKSKPRPGWRSESSAGGVSVEKRRKVGRLAIGIVLSFALLTLPRYVYSMWSLWRDPTSPRCLNCWQTVVQPISFLLMFLNSALNPILYAFLSVRFRQCIKDTFGCNNKGRNDAPIELPSRFQRNRFGRGFSDGLRGGRLGATQPISEADDTGYEDS</sequence>
<dbReference type="Gene3D" id="1.20.1070.10">
    <property type="entry name" value="Rhodopsin 7-helix transmembrane proteins"/>
    <property type="match status" value="1"/>
</dbReference>
<keyword evidence="2 9" id="KW-0812">Transmembrane</keyword>
<dbReference type="InterPro" id="IPR000276">
    <property type="entry name" value="GPCR_Rhodpsn"/>
</dbReference>
<keyword evidence="5 9" id="KW-0472">Membrane</keyword>
<dbReference type="PROSITE" id="PS50262">
    <property type="entry name" value="G_PROTEIN_RECEP_F1_2"/>
    <property type="match status" value="1"/>
</dbReference>
<evidence type="ECO:0000313" key="11">
    <source>
        <dbReference type="EMBL" id="PAV73219.1"/>
    </source>
</evidence>
<evidence type="ECO:0000256" key="7">
    <source>
        <dbReference type="ARBA" id="ARBA00023224"/>
    </source>
</evidence>
<accession>A0A2A2KH97</accession>
<keyword evidence="12" id="KW-1185">Reference proteome</keyword>
<dbReference type="Proteomes" id="UP000218231">
    <property type="component" value="Unassembled WGS sequence"/>
</dbReference>
<dbReference type="AlphaFoldDB" id="A0A2A2KH97"/>
<dbReference type="PRINTS" id="PR00237">
    <property type="entry name" value="GPCRRHODOPSN"/>
</dbReference>
<dbReference type="GO" id="GO:0004930">
    <property type="term" value="F:G protein-coupled receptor activity"/>
    <property type="evidence" value="ECO:0007669"/>
    <property type="project" value="UniProtKB-KW"/>
</dbReference>
<feature type="transmembrane region" description="Helical" evidence="9">
    <location>
        <begin position="156"/>
        <end position="180"/>
    </location>
</feature>
<feature type="compositionally biased region" description="Acidic residues" evidence="8">
    <location>
        <begin position="236"/>
        <end position="245"/>
    </location>
</feature>
<protein>
    <recommendedName>
        <fullName evidence="10">G-protein coupled receptors family 1 profile domain-containing protein</fullName>
    </recommendedName>
</protein>
<dbReference type="SUPFAM" id="SSF81321">
    <property type="entry name" value="Family A G protein-coupled receptor-like"/>
    <property type="match status" value="1"/>
</dbReference>
<feature type="domain" description="G-protein coupled receptors family 1 profile" evidence="10">
    <location>
        <begin position="1"/>
        <end position="177"/>
    </location>
</feature>